<gene>
    <name evidence="4" type="ORF">FHT02_003393</name>
</gene>
<evidence type="ECO:0000313" key="5">
    <source>
        <dbReference type="Proteomes" id="UP000527143"/>
    </source>
</evidence>
<dbReference type="PANTHER" id="PTHR44591">
    <property type="entry name" value="STRESS RESPONSE REGULATOR PROTEIN 1"/>
    <property type="match status" value="1"/>
</dbReference>
<evidence type="ECO:0000259" key="3">
    <source>
        <dbReference type="PROSITE" id="PS50110"/>
    </source>
</evidence>
<comment type="caution">
    <text evidence="4">The sequence shown here is derived from an EMBL/GenBank/DDBJ whole genome shotgun (WGS) entry which is preliminary data.</text>
</comment>
<evidence type="ECO:0000256" key="1">
    <source>
        <dbReference type="ARBA" id="ARBA00022553"/>
    </source>
</evidence>
<dbReference type="PANTHER" id="PTHR44591:SF23">
    <property type="entry name" value="CHEY SUBFAMILY"/>
    <property type="match status" value="1"/>
</dbReference>
<sequence>MVVEDDPLHLKLYESWLTHAGHYPIMVADERNAETVAAKHHPDVAIIDVRLPHINGIDLIRSLKRGNATATLPIVAVTVLSDWHDEEACVAAGADCFMSKPVSIFKLTDTILALTGSA</sequence>
<dbReference type="Pfam" id="PF00072">
    <property type="entry name" value="Response_reg"/>
    <property type="match status" value="1"/>
</dbReference>
<dbReference type="GO" id="GO:0000160">
    <property type="term" value="P:phosphorelay signal transduction system"/>
    <property type="evidence" value="ECO:0007669"/>
    <property type="project" value="InterPro"/>
</dbReference>
<name>A0A840YNY2_9SPHN</name>
<feature type="modified residue" description="4-aspartylphosphate" evidence="2">
    <location>
        <position position="48"/>
    </location>
</feature>
<dbReference type="AlphaFoldDB" id="A0A840YNY2"/>
<evidence type="ECO:0000313" key="4">
    <source>
        <dbReference type="EMBL" id="MBB5712136.1"/>
    </source>
</evidence>
<dbReference type="Proteomes" id="UP000527143">
    <property type="component" value="Unassembled WGS sequence"/>
</dbReference>
<keyword evidence="4" id="KW-0238">DNA-binding</keyword>
<dbReference type="SUPFAM" id="SSF52172">
    <property type="entry name" value="CheY-like"/>
    <property type="match status" value="1"/>
</dbReference>
<keyword evidence="5" id="KW-1185">Reference proteome</keyword>
<dbReference type="GO" id="GO:0003677">
    <property type="term" value="F:DNA binding"/>
    <property type="evidence" value="ECO:0007669"/>
    <property type="project" value="UniProtKB-KW"/>
</dbReference>
<dbReference type="Gene3D" id="3.40.50.2300">
    <property type="match status" value="1"/>
</dbReference>
<evidence type="ECO:0000256" key="2">
    <source>
        <dbReference type="PROSITE-ProRule" id="PRU00169"/>
    </source>
</evidence>
<dbReference type="RefSeq" id="WP_184090163.1">
    <property type="nucleotide sequence ID" value="NZ_JACIJF010000013.1"/>
</dbReference>
<dbReference type="EMBL" id="JACIJF010000013">
    <property type="protein sequence ID" value="MBB5712136.1"/>
    <property type="molecule type" value="Genomic_DNA"/>
</dbReference>
<proteinExistence type="predicted"/>
<dbReference type="PROSITE" id="PS50110">
    <property type="entry name" value="RESPONSE_REGULATORY"/>
    <property type="match status" value="1"/>
</dbReference>
<reference evidence="4 5" key="1">
    <citation type="submission" date="2020-08" db="EMBL/GenBank/DDBJ databases">
        <title>Genomic Encyclopedia of Type Strains, Phase IV (KMG-IV): sequencing the most valuable type-strain genomes for metagenomic binning, comparative biology and taxonomic classification.</title>
        <authorList>
            <person name="Goeker M."/>
        </authorList>
    </citation>
    <scope>NUCLEOTIDE SEQUENCE [LARGE SCALE GENOMIC DNA]</scope>
    <source>
        <strain evidence="4 5">DSM 26736</strain>
    </source>
</reference>
<protein>
    <submittedName>
        <fullName evidence="4">DNA-binding response OmpR family regulator</fullName>
    </submittedName>
</protein>
<dbReference type="InterPro" id="IPR001789">
    <property type="entry name" value="Sig_transdc_resp-reg_receiver"/>
</dbReference>
<dbReference type="InterPro" id="IPR011006">
    <property type="entry name" value="CheY-like_superfamily"/>
</dbReference>
<feature type="domain" description="Response regulatory" evidence="3">
    <location>
        <begin position="1"/>
        <end position="115"/>
    </location>
</feature>
<accession>A0A840YNY2</accession>
<dbReference type="SMART" id="SM00448">
    <property type="entry name" value="REC"/>
    <property type="match status" value="1"/>
</dbReference>
<organism evidence="4 5">
    <name type="scientific">Sphingomonas xinjiangensis</name>
    <dbReference type="NCBI Taxonomy" id="643568"/>
    <lineage>
        <taxon>Bacteria</taxon>
        <taxon>Pseudomonadati</taxon>
        <taxon>Pseudomonadota</taxon>
        <taxon>Alphaproteobacteria</taxon>
        <taxon>Sphingomonadales</taxon>
        <taxon>Sphingomonadaceae</taxon>
        <taxon>Sphingomonas</taxon>
    </lineage>
</organism>
<keyword evidence="1 2" id="KW-0597">Phosphoprotein</keyword>
<dbReference type="InterPro" id="IPR050595">
    <property type="entry name" value="Bact_response_regulator"/>
</dbReference>